<dbReference type="InterPro" id="IPR029066">
    <property type="entry name" value="PLP-binding_barrel"/>
</dbReference>
<organism evidence="4 5">
    <name type="scientific">Paenibacillus sabuli</name>
    <dbReference type="NCBI Taxonomy" id="2772509"/>
    <lineage>
        <taxon>Bacteria</taxon>
        <taxon>Bacillati</taxon>
        <taxon>Bacillota</taxon>
        <taxon>Bacilli</taxon>
        <taxon>Bacillales</taxon>
        <taxon>Paenibacillaceae</taxon>
        <taxon>Paenibacillus</taxon>
    </lineage>
</organism>
<dbReference type="SMART" id="SM01119">
    <property type="entry name" value="D-ser_dehydrat"/>
    <property type="match status" value="1"/>
</dbReference>
<dbReference type="InterPro" id="IPR042208">
    <property type="entry name" value="D-ser_dehydrat-like_sf"/>
</dbReference>
<dbReference type="AlphaFoldDB" id="A0A927GS67"/>
<dbReference type="InterPro" id="IPR001608">
    <property type="entry name" value="Ala_racemase_N"/>
</dbReference>
<feature type="domain" description="D-serine dehydratase-like" evidence="3">
    <location>
        <begin position="250"/>
        <end position="347"/>
    </location>
</feature>
<evidence type="ECO:0000313" key="5">
    <source>
        <dbReference type="Proteomes" id="UP000621560"/>
    </source>
</evidence>
<evidence type="ECO:0000256" key="2">
    <source>
        <dbReference type="ARBA" id="ARBA00023239"/>
    </source>
</evidence>
<keyword evidence="2" id="KW-0456">Lyase</keyword>
<dbReference type="Pfam" id="PF01168">
    <property type="entry name" value="Ala_racemase_N"/>
    <property type="match status" value="1"/>
</dbReference>
<dbReference type="InterPro" id="IPR026956">
    <property type="entry name" value="D-ser_dehydrat-like_dom"/>
</dbReference>
<dbReference type="Gene3D" id="2.40.37.20">
    <property type="entry name" value="D-serine dehydratase-like domain"/>
    <property type="match status" value="1"/>
</dbReference>
<evidence type="ECO:0000256" key="1">
    <source>
        <dbReference type="ARBA" id="ARBA00005323"/>
    </source>
</evidence>
<dbReference type="Proteomes" id="UP000621560">
    <property type="component" value="Unassembled WGS sequence"/>
</dbReference>
<dbReference type="PANTHER" id="PTHR28004:SF2">
    <property type="entry name" value="D-SERINE DEHYDRATASE"/>
    <property type="match status" value="1"/>
</dbReference>
<keyword evidence="5" id="KW-1185">Reference proteome</keyword>
<dbReference type="Gene3D" id="3.20.20.10">
    <property type="entry name" value="Alanine racemase"/>
    <property type="match status" value="1"/>
</dbReference>
<reference evidence="4" key="1">
    <citation type="submission" date="2020-09" db="EMBL/GenBank/DDBJ databases">
        <title>A novel bacterium of genus Paenibacillus, isolated from South China Sea.</title>
        <authorList>
            <person name="Huang H."/>
            <person name="Mo K."/>
            <person name="Hu Y."/>
        </authorList>
    </citation>
    <scope>NUCLEOTIDE SEQUENCE</scope>
    <source>
        <strain evidence="4">IB182496</strain>
    </source>
</reference>
<dbReference type="RefSeq" id="WP_190918048.1">
    <property type="nucleotide sequence ID" value="NZ_JACXIZ010000020.1"/>
</dbReference>
<evidence type="ECO:0000259" key="3">
    <source>
        <dbReference type="SMART" id="SM01119"/>
    </source>
</evidence>
<gene>
    <name evidence="4" type="ORF">IDH44_12270</name>
</gene>
<protein>
    <submittedName>
        <fullName evidence="4">Alanine racemase</fullName>
    </submittedName>
</protein>
<name>A0A927GS67_9BACL</name>
<accession>A0A927GS67</accession>
<sequence length="363" mass="38850">MNLETPALIIEEGQVRRNIAKMAGIAAACGVALRPHAKTHKLPEIARLQIGAGSKGITTAKLAEAEIMAEQGIDDIFIAYPIVTEAKLERLATLSRRINVIAGVDSLEGATAMNETALRRGVPLQVRLEVDLGFGRTGVPYDHALELAAAIAKLEGLQFRGIYTFRGFFMNGAPTLELEAAGLEEGRLMVELAERMRAAGLEVRDVSVGSTPTAEYAARVPGVTEVRPGTYVYYDRMQAVLGSCTLDECAAAVRVTVVSRPEPGRLVVDGGSKTFATDVGPGAPPLHLIGYGHILEEPDAVLERVSEEHGMVRVPEASPLRVGDVLHIIPNHICSTVNLHSRVYLQDGGQMRELPVAARGAIT</sequence>
<dbReference type="EMBL" id="JACXIZ010000020">
    <property type="protein sequence ID" value="MBD2845971.1"/>
    <property type="molecule type" value="Genomic_DNA"/>
</dbReference>
<evidence type="ECO:0000313" key="4">
    <source>
        <dbReference type="EMBL" id="MBD2845971.1"/>
    </source>
</evidence>
<dbReference type="GO" id="GO:0008721">
    <property type="term" value="F:D-serine ammonia-lyase activity"/>
    <property type="evidence" value="ECO:0007669"/>
    <property type="project" value="TreeGrafter"/>
</dbReference>
<comment type="caution">
    <text evidence="4">The sequence shown here is derived from an EMBL/GenBank/DDBJ whole genome shotgun (WGS) entry which is preliminary data.</text>
</comment>
<dbReference type="GO" id="GO:0036088">
    <property type="term" value="P:D-serine catabolic process"/>
    <property type="evidence" value="ECO:0007669"/>
    <property type="project" value="TreeGrafter"/>
</dbReference>
<proteinExistence type="inferred from homology"/>
<dbReference type="SUPFAM" id="SSF51419">
    <property type="entry name" value="PLP-binding barrel"/>
    <property type="match status" value="1"/>
</dbReference>
<dbReference type="Pfam" id="PF14031">
    <property type="entry name" value="D-ser_dehydrat"/>
    <property type="match status" value="1"/>
</dbReference>
<dbReference type="InterPro" id="IPR051466">
    <property type="entry name" value="D-amino_acid_metab_enzyme"/>
</dbReference>
<comment type="similarity">
    <text evidence="1">Belongs to the DSD1 family.</text>
</comment>
<dbReference type="PANTHER" id="PTHR28004">
    <property type="entry name" value="ZGC:162816-RELATED"/>
    <property type="match status" value="1"/>
</dbReference>